<feature type="non-terminal residue" evidence="1">
    <location>
        <position position="1"/>
    </location>
</feature>
<evidence type="ECO:0000313" key="1">
    <source>
        <dbReference type="EMBL" id="OLP32019.1"/>
    </source>
</evidence>
<dbReference type="Proteomes" id="UP000186817">
    <property type="component" value="Unassembled WGS sequence"/>
</dbReference>
<sequence>ESWPSVLEHLQPHLLVSRSMGTIRRLASDAPRAQYSLVS</sequence>
<name>A0A1Q8ZK85_SYMMI</name>
<evidence type="ECO:0000313" key="2">
    <source>
        <dbReference type="Proteomes" id="UP000186817"/>
    </source>
</evidence>
<proteinExistence type="predicted"/>
<dbReference type="EMBL" id="LSRX01009156">
    <property type="protein sequence ID" value="OLP32019.1"/>
    <property type="molecule type" value="Genomic_DNA"/>
</dbReference>
<gene>
    <name evidence="1" type="ORF">AK812_SmicGene48880</name>
</gene>
<keyword evidence="2" id="KW-1185">Reference proteome</keyword>
<comment type="caution">
    <text evidence="1">The sequence shown here is derived from an EMBL/GenBank/DDBJ whole genome shotgun (WGS) entry which is preliminary data.</text>
</comment>
<reference evidence="1 2" key="1">
    <citation type="submission" date="2016-02" db="EMBL/GenBank/DDBJ databases">
        <title>Genome analysis of coral dinoflagellate symbionts highlights evolutionary adaptations to a symbiotic lifestyle.</title>
        <authorList>
            <person name="Aranda M."/>
            <person name="Li Y."/>
            <person name="Liew Y.J."/>
            <person name="Baumgarten S."/>
            <person name="Simakov O."/>
            <person name="Wilson M."/>
            <person name="Piel J."/>
            <person name="Ashoor H."/>
            <person name="Bougouffa S."/>
            <person name="Bajic V.B."/>
            <person name="Ryu T."/>
            <person name="Ravasi T."/>
            <person name="Bayer T."/>
            <person name="Micklem G."/>
            <person name="Kim H."/>
            <person name="Bhak J."/>
            <person name="Lajeunesse T.C."/>
            <person name="Voolstra C.R."/>
        </authorList>
    </citation>
    <scope>NUCLEOTIDE SEQUENCE [LARGE SCALE GENOMIC DNA]</scope>
    <source>
        <strain evidence="1 2">CCMP2467</strain>
    </source>
</reference>
<organism evidence="1 2">
    <name type="scientific">Symbiodinium microadriaticum</name>
    <name type="common">Dinoflagellate</name>
    <name type="synonym">Zooxanthella microadriatica</name>
    <dbReference type="NCBI Taxonomy" id="2951"/>
    <lineage>
        <taxon>Eukaryota</taxon>
        <taxon>Sar</taxon>
        <taxon>Alveolata</taxon>
        <taxon>Dinophyceae</taxon>
        <taxon>Suessiales</taxon>
        <taxon>Symbiodiniaceae</taxon>
        <taxon>Symbiodinium</taxon>
    </lineage>
</organism>
<protein>
    <submittedName>
        <fullName evidence="1">Uncharacterized protein</fullName>
    </submittedName>
</protein>
<dbReference type="AlphaFoldDB" id="A0A1Q8ZK85"/>
<accession>A0A1Q8ZK85</accession>